<feature type="transmembrane region" description="Helical" evidence="9">
    <location>
        <begin position="9"/>
        <end position="29"/>
    </location>
</feature>
<dbReference type="EMBL" id="FLUQ01000002">
    <property type="protein sequence ID" value="SBW06471.1"/>
    <property type="molecule type" value="Genomic_DNA"/>
</dbReference>
<gene>
    <name evidence="11" type="ORF">KL86DPRO_20666</name>
</gene>
<dbReference type="InterPro" id="IPR005467">
    <property type="entry name" value="His_kinase_dom"/>
</dbReference>
<keyword evidence="8" id="KW-0902">Two-component regulatory system</keyword>
<reference evidence="11" key="1">
    <citation type="submission" date="2016-04" db="EMBL/GenBank/DDBJ databases">
        <authorList>
            <person name="Evans L.H."/>
            <person name="Alamgir A."/>
            <person name="Owens N."/>
            <person name="Weber N.D."/>
            <person name="Virtaneva K."/>
            <person name="Barbian K."/>
            <person name="Babar A."/>
            <person name="Rosenke K."/>
        </authorList>
    </citation>
    <scope>NUCLEOTIDE SEQUENCE</scope>
    <source>
        <strain evidence="11">86</strain>
    </source>
</reference>
<dbReference type="Pfam" id="PF02518">
    <property type="entry name" value="HATPase_c"/>
    <property type="match status" value="1"/>
</dbReference>
<dbReference type="InterPro" id="IPR004358">
    <property type="entry name" value="Sig_transdc_His_kin-like_C"/>
</dbReference>
<dbReference type="PROSITE" id="PS50109">
    <property type="entry name" value="HIS_KIN"/>
    <property type="match status" value="1"/>
</dbReference>
<dbReference type="GO" id="GO:0005524">
    <property type="term" value="F:ATP binding"/>
    <property type="evidence" value="ECO:0007669"/>
    <property type="project" value="UniProtKB-KW"/>
</dbReference>
<dbReference type="GO" id="GO:0000160">
    <property type="term" value="P:phosphorelay signal transduction system"/>
    <property type="evidence" value="ECO:0007669"/>
    <property type="project" value="UniProtKB-KW"/>
</dbReference>
<evidence type="ECO:0000256" key="6">
    <source>
        <dbReference type="ARBA" id="ARBA00022777"/>
    </source>
</evidence>
<dbReference type="SMART" id="SM00387">
    <property type="entry name" value="HATPase_c"/>
    <property type="match status" value="1"/>
</dbReference>
<evidence type="ECO:0000259" key="10">
    <source>
        <dbReference type="PROSITE" id="PS50109"/>
    </source>
</evidence>
<dbReference type="PANTHER" id="PTHR43065:SF10">
    <property type="entry name" value="PEROXIDE STRESS-ACTIVATED HISTIDINE KINASE MAK3"/>
    <property type="match status" value="1"/>
</dbReference>
<dbReference type="PRINTS" id="PR00344">
    <property type="entry name" value="BCTRLSENSOR"/>
</dbReference>
<evidence type="ECO:0000256" key="1">
    <source>
        <dbReference type="ARBA" id="ARBA00000085"/>
    </source>
</evidence>
<evidence type="ECO:0000256" key="3">
    <source>
        <dbReference type="ARBA" id="ARBA00022553"/>
    </source>
</evidence>
<evidence type="ECO:0000256" key="9">
    <source>
        <dbReference type="SAM" id="Phobius"/>
    </source>
</evidence>
<dbReference type="EC" id="2.7.13.3" evidence="2"/>
<feature type="transmembrane region" description="Helical" evidence="9">
    <location>
        <begin position="121"/>
        <end position="144"/>
    </location>
</feature>
<evidence type="ECO:0000256" key="8">
    <source>
        <dbReference type="ARBA" id="ARBA00023012"/>
    </source>
</evidence>
<dbReference type="Gene3D" id="3.30.565.10">
    <property type="entry name" value="Histidine kinase-like ATPase, C-terminal domain"/>
    <property type="match status" value="1"/>
</dbReference>
<dbReference type="InterPro" id="IPR003594">
    <property type="entry name" value="HATPase_dom"/>
</dbReference>
<keyword evidence="4" id="KW-0808">Transferase</keyword>
<keyword evidence="6 11" id="KW-0418">Kinase</keyword>
<feature type="transmembrane region" description="Helical" evidence="9">
    <location>
        <begin position="89"/>
        <end position="109"/>
    </location>
</feature>
<evidence type="ECO:0000256" key="4">
    <source>
        <dbReference type="ARBA" id="ARBA00022679"/>
    </source>
</evidence>
<name>A0A212K435_9DELT</name>
<dbReference type="PANTHER" id="PTHR43065">
    <property type="entry name" value="SENSOR HISTIDINE KINASE"/>
    <property type="match status" value="1"/>
</dbReference>
<sequence>MNTITDKGALVRTLLTLILLIAFLGQIDIRPFSNDFRFSLGVPVLAFILLYFPTASPVIYSTIAGLVMVILRGVIAFGSTEEITLDLYIFRNMPVMVFYLAFGCLFSLFDVQRRSGRGMHLFFLLLACEILANVAELFVMHVFLSQPLERGVFFVVLIGVLRCGATAAVYRLTIYWQERHDRALHEARYRRMLLFFSNIKTDLLFFRKSMDDIESAMKYSYSLYEKLKGGELGEEALSVSRRIHEVKKEYQRLNASMEKVLSGEYVEEPMRLSDMFSLLQANTETLLATRKLPITVSFTCHGDWMIRHYYTIISIINNLVINAVEAMAGRGGGSIAVNARCEDGFCVLEVADNGPGIAEDLLDCIFEPGFSTKFDPATGEMSTGIGLAHVKSIVENHCDGKITVHSSPEGTLFSIRIPEKSMDGGNGV</sequence>
<dbReference type="SUPFAM" id="SSF55874">
    <property type="entry name" value="ATPase domain of HSP90 chaperone/DNA topoisomerase II/histidine kinase"/>
    <property type="match status" value="1"/>
</dbReference>
<keyword evidence="7" id="KW-0067">ATP-binding</keyword>
<keyword evidence="3" id="KW-0597">Phosphoprotein</keyword>
<organism evidence="11">
    <name type="scientific">uncultured delta proteobacterium</name>
    <dbReference type="NCBI Taxonomy" id="34034"/>
    <lineage>
        <taxon>Bacteria</taxon>
        <taxon>Deltaproteobacteria</taxon>
        <taxon>environmental samples</taxon>
    </lineage>
</organism>
<evidence type="ECO:0000313" key="11">
    <source>
        <dbReference type="EMBL" id="SBW06471.1"/>
    </source>
</evidence>
<keyword evidence="9" id="KW-1133">Transmembrane helix</keyword>
<proteinExistence type="predicted"/>
<feature type="transmembrane region" description="Helical" evidence="9">
    <location>
        <begin position="35"/>
        <end position="52"/>
    </location>
</feature>
<feature type="transmembrane region" description="Helical" evidence="9">
    <location>
        <begin position="150"/>
        <end position="172"/>
    </location>
</feature>
<comment type="catalytic activity">
    <reaction evidence="1">
        <text>ATP + protein L-histidine = ADP + protein N-phospho-L-histidine.</text>
        <dbReference type="EC" id="2.7.13.3"/>
    </reaction>
</comment>
<accession>A0A212K435</accession>
<keyword evidence="9" id="KW-0472">Membrane</keyword>
<protein>
    <recommendedName>
        <fullName evidence="2">histidine kinase</fullName>
        <ecNumber evidence="2">2.7.13.3</ecNumber>
    </recommendedName>
</protein>
<dbReference type="InterPro" id="IPR036890">
    <property type="entry name" value="HATPase_C_sf"/>
</dbReference>
<keyword evidence="5" id="KW-0547">Nucleotide-binding</keyword>
<dbReference type="AlphaFoldDB" id="A0A212K435"/>
<feature type="domain" description="Histidine kinase" evidence="10">
    <location>
        <begin position="312"/>
        <end position="421"/>
    </location>
</feature>
<evidence type="ECO:0000256" key="2">
    <source>
        <dbReference type="ARBA" id="ARBA00012438"/>
    </source>
</evidence>
<feature type="transmembrane region" description="Helical" evidence="9">
    <location>
        <begin position="59"/>
        <end position="77"/>
    </location>
</feature>
<evidence type="ECO:0000256" key="5">
    <source>
        <dbReference type="ARBA" id="ARBA00022741"/>
    </source>
</evidence>
<keyword evidence="9" id="KW-0812">Transmembrane</keyword>
<evidence type="ECO:0000256" key="7">
    <source>
        <dbReference type="ARBA" id="ARBA00022840"/>
    </source>
</evidence>
<dbReference type="GO" id="GO:0004673">
    <property type="term" value="F:protein histidine kinase activity"/>
    <property type="evidence" value="ECO:0007669"/>
    <property type="project" value="UniProtKB-EC"/>
</dbReference>